<dbReference type="InterPro" id="IPR019166">
    <property type="entry name" value="MIC26/MIC27"/>
</dbReference>
<dbReference type="Pfam" id="PF09769">
    <property type="entry name" value="ApoO"/>
    <property type="match status" value="1"/>
</dbReference>
<dbReference type="STRING" id="7375.A0A0L0BNV6"/>
<dbReference type="PANTHER" id="PTHR14564">
    <property type="entry name" value="MICOS COMPLEX SUBUNIT MIC26 / MIC27 FAMILY MEMBER"/>
    <property type="match status" value="1"/>
</dbReference>
<comment type="similarity">
    <text evidence="2">Belongs to the apolipoprotein O/MICOS complex subunit Mic27 family.</text>
</comment>
<dbReference type="OrthoDB" id="5973346at2759"/>
<evidence type="ECO:0000256" key="8">
    <source>
        <dbReference type="SAM" id="SignalP"/>
    </source>
</evidence>
<evidence type="ECO:0000256" key="5">
    <source>
        <dbReference type="ARBA" id="ARBA00023128"/>
    </source>
</evidence>
<dbReference type="InterPro" id="IPR033182">
    <property type="entry name" value="MIC26/MIC27_animal"/>
</dbReference>
<sequence>MFRKCVTLPTSTLLAAVAVQNAGSGSESKKEEPTNSLAHYQCKPNDLPLYAPLHSYNKPQKKCHTKVNSPARDAIESGVRTVRTEVQAGYHLLSKQKETFDEYVHQAKEQTQSTIDYLNQPHNLMPRTGAIAIGGLSGFIFAARGGFIKKVLYTTIGAGAVASLCYPRQAEQFATEALFEARKGYAIAYNFVKGVKPGDEVPVEPITKFPTSLEDIKFLALDLYDEAKEALFPEKK</sequence>
<dbReference type="OMA" id="LCYPRQA"/>
<feature type="chain" id="PRO_5005535146" description="MICOS complex subunit" evidence="8">
    <location>
        <begin position="19"/>
        <end position="236"/>
    </location>
</feature>
<dbReference type="EMBL" id="JRES01001582">
    <property type="protein sequence ID" value="KNC21737.1"/>
    <property type="molecule type" value="Genomic_DNA"/>
</dbReference>
<evidence type="ECO:0000256" key="2">
    <source>
        <dbReference type="ARBA" id="ARBA00010904"/>
    </source>
</evidence>
<keyword evidence="4" id="KW-1133">Transmembrane helix</keyword>
<dbReference type="AlphaFoldDB" id="A0A0L0BNV6"/>
<evidence type="ECO:0000256" key="6">
    <source>
        <dbReference type="ARBA" id="ARBA00023136"/>
    </source>
</evidence>
<evidence type="ECO:0000313" key="10">
    <source>
        <dbReference type="Proteomes" id="UP000037069"/>
    </source>
</evidence>
<keyword evidence="10" id="KW-1185">Reference proteome</keyword>
<keyword evidence="7" id="KW-0999">Mitochondrion inner membrane</keyword>
<dbReference type="GO" id="GO:0061617">
    <property type="term" value="C:MICOS complex"/>
    <property type="evidence" value="ECO:0007669"/>
    <property type="project" value="UniProtKB-UniRule"/>
</dbReference>
<keyword evidence="6" id="KW-0472">Membrane</keyword>
<feature type="signal peptide" evidence="8">
    <location>
        <begin position="1"/>
        <end position="18"/>
    </location>
</feature>
<proteinExistence type="inferred from homology"/>
<protein>
    <recommendedName>
        <fullName evidence="7">MICOS complex subunit</fullName>
    </recommendedName>
</protein>
<comment type="caution">
    <text evidence="9">The sequence shown here is derived from an EMBL/GenBank/DDBJ whole genome shotgun (WGS) entry which is preliminary data.</text>
</comment>
<comment type="subcellular location">
    <subcellularLocation>
        <location evidence="7">Mitochondrion inner membrane</location>
    </subcellularLocation>
    <subcellularLocation>
        <location evidence="1">Mitochondrion membrane</location>
    </subcellularLocation>
</comment>
<dbReference type="Proteomes" id="UP000037069">
    <property type="component" value="Unassembled WGS sequence"/>
</dbReference>
<gene>
    <name evidence="9" type="ORF">FF38_04010</name>
</gene>
<evidence type="ECO:0000256" key="1">
    <source>
        <dbReference type="ARBA" id="ARBA00004325"/>
    </source>
</evidence>
<reference evidence="9 10" key="1">
    <citation type="journal article" date="2015" name="Nat. Commun.">
        <title>Lucilia cuprina genome unlocks parasitic fly biology to underpin future interventions.</title>
        <authorList>
            <person name="Anstead C.A."/>
            <person name="Korhonen P.K."/>
            <person name="Young N.D."/>
            <person name="Hall R.S."/>
            <person name="Jex A.R."/>
            <person name="Murali S.C."/>
            <person name="Hughes D.S."/>
            <person name="Lee S.F."/>
            <person name="Perry T."/>
            <person name="Stroehlein A.J."/>
            <person name="Ansell B.R."/>
            <person name="Breugelmans B."/>
            <person name="Hofmann A."/>
            <person name="Qu J."/>
            <person name="Dugan S."/>
            <person name="Lee S.L."/>
            <person name="Chao H."/>
            <person name="Dinh H."/>
            <person name="Han Y."/>
            <person name="Doddapaneni H.V."/>
            <person name="Worley K.C."/>
            <person name="Muzny D.M."/>
            <person name="Ioannidis P."/>
            <person name="Waterhouse R.M."/>
            <person name="Zdobnov E.M."/>
            <person name="James P.J."/>
            <person name="Bagnall N.H."/>
            <person name="Kotze A.C."/>
            <person name="Gibbs R.A."/>
            <person name="Richards S."/>
            <person name="Batterham P."/>
            <person name="Gasser R.B."/>
        </authorList>
    </citation>
    <scope>NUCLEOTIDE SEQUENCE [LARGE SCALE GENOMIC DNA]</scope>
    <source>
        <strain evidence="9 10">LS</strain>
        <tissue evidence="9">Full body</tissue>
    </source>
</reference>
<evidence type="ECO:0000256" key="3">
    <source>
        <dbReference type="ARBA" id="ARBA00022692"/>
    </source>
</evidence>
<dbReference type="GO" id="GO:0042407">
    <property type="term" value="P:cristae formation"/>
    <property type="evidence" value="ECO:0007669"/>
    <property type="project" value="InterPro"/>
</dbReference>
<keyword evidence="3" id="KW-0812">Transmembrane</keyword>
<name>A0A0L0BNV6_LUCCU</name>
<evidence type="ECO:0000313" key="9">
    <source>
        <dbReference type="EMBL" id="KNC21737.1"/>
    </source>
</evidence>
<keyword evidence="5 7" id="KW-0496">Mitochondrion</keyword>
<organism evidence="9 10">
    <name type="scientific">Lucilia cuprina</name>
    <name type="common">Green bottle fly</name>
    <name type="synonym">Australian sheep blowfly</name>
    <dbReference type="NCBI Taxonomy" id="7375"/>
    <lineage>
        <taxon>Eukaryota</taxon>
        <taxon>Metazoa</taxon>
        <taxon>Ecdysozoa</taxon>
        <taxon>Arthropoda</taxon>
        <taxon>Hexapoda</taxon>
        <taxon>Insecta</taxon>
        <taxon>Pterygota</taxon>
        <taxon>Neoptera</taxon>
        <taxon>Endopterygota</taxon>
        <taxon>Diptera</taxon>
        <taxon>Brachycera</taxon>
        <taxon>Muscomorpha</taxon>
        <taxon>Oestroidea</taxon>
        <taxon>Calliphoridae</taxon>
        <taxon>Luciliinae</taxon>
        <taxon>Lucilia</taxon>
    </lineage>
</organism>
<keyword evidence="8" id="KW-0732">Signal</keyword>
<comment type="function">
    <text evidence="7">Component of the MICOS complex, a large protein complex of the mitochondrial inner membrane that plays crucial roles in the maintenance of crista junctions, inner membrane architecture, and formation of contact sites to the outer membrane.</text>
</comment>
<comment type="subunit">
    <text evidence="7">Component of the mitochondrial contact site and cristae organizing system (MICOS) complex.</text>
</comment>
<accession>A0A0L0BNV6</accession>
<evidence type="ECO:0000256" key="4">
    <source>
        <dbReference type="ARBA" id="ARBA00022989"/>
    </source>
</evidence>
<evidence type="ECO:0000256" key="7">
    <source>
        <dbReference type="RuleBase" id="RU363021"/>
    </source>
</evidence>